<dbReference type="EMBL" id="CAACVS010000170">
    <property type="protein sequence ID" value="VEU38470.1"/>
    <property type="molecule type" value="Genomic_DNA"/>
</dbReference>
<sequence>MSQSESRRENLRQRRSQILQDKKEDARIQLVIQDSIGKNQFSKHLMKTFLVIITALFCTIAAVLNHTRPRFLERFWKQPVRPFHLATRYPKNIILDRDLPRFFGHYSIATPENLLARQAVQKVLRSRKKLRSQAGPIKSTLKAWDDSNVEQLLKQGICGDEFELAYRRESTHQGENGLLMWCLLASQVTEGFFTESVEILDSILELTRNRGIVVRKQPARGIVDGYDALSTTFYLHPRTNHDKVNWIPTKMLSMFISSSNDERVDDNNELAQRMLYELVVNQGNEEEYLILEEICQETPPKRSIAFDTTEDPNGCYFVVPNKYGGIFGPEEDE</sequence>
<dbReference type="OrthoDB" id="50728at2759"/>
<keyword evidence="1" id="KW-0812">Transmembrane</keyword>
<dbReference type="AlphaFoldDB" id="A0A448Z8Y7"/>
<accession>A0A448Z8Y7</accession>
<name>A0A448Z8Y7_9STRA</name>
<dbReference type="Proteomes" id="UP000291116">
    <property type="component" value="Unassembled WGS sequence"/>
</dbReference>
<proteinExistence type="predicted"/>
<organism evidence="2 3">
    <name type="scientific">Pseudo-nitzschia multistriata</name>
    <dbReference type="NCBI Taxonomy" id="183589"/>
    <lineage>
        <taxon>Eukaryota</taxon>
        <taxon>Sar</taxon>
        <taxon>Stramenopiles</taxon>
        <taxon>Ochrophyta</taxon>
        <taxon>Bacillariophyta</taxon>
        <taxon>Bacillariophyceae</taxon>
        <taxon>Bacillariophycidae</taxon>
        <taxon>Bacillariales</taxon>
        <taxon>Bacillariaceae</taxon>
        <taxon>Pseudo-nitzschia</taxon>
    </lineage>
</organism>
<protein>
    <submittedName>
        <fullName evidence="2">Uncharacterized protein</fullName>
    </submittedName>
</protein>
<keyword evidence="3" id="KW-1185">Reference proteome</keyword>
<gene>
    <name evidence="2" type="ORF">PSNMU_V1.4_AUG-EV-PASAV3_0053130</name>
</gene>
<evidence type="ECO:0000313" key="3">
    <source>
        <dbReference type="Proteomes" id="UP000291116"/>
    </source>
</evidence>
<feature type="transmembrane region" description="Helical" evidence="1">
    <location>
        <begin position="45"/>
        <end position="64"/>
    </location>
</feature>
<reference evidence="2 3" key="1">
    <citation type="submission" date="2019-01" db="EMBL/GenBank/DDBJ databases">
        <authorList>
            <person name="Ferrante I. M."/>
        </authorList>
    </citation>
    <scope>NUCLEOTIDE SEQUENCE [LARGE SCALE GENOMIC DNA]</scope>
    <source>
        <strain evidence="2 3">B856</strain>
    </source>
</reference>
<evidence type="ECO:0000256" key="1">
    <source>
        <dbReference type="SAM" id="Phobius"/>
    </source>
</evidence>
<keyword evidence="1" id="KW-1133">Transmembrane helix</keyword>
<evidence type="ECO:0000313" key="2">
    <source>
        <dbReference type="EMBL" id="VEU38470.1"/>
    </source>
</evidence>
<keyword evidence="1" id="KW-0472">Membrane</keyword>